<evidence type="ECO:0000313" key="1">
    <source>
        <dbReference type="EMBL" id="JAH68516.1"/>
    </source>
</evidence>
<accession>A0A0E9URZ2</accession>
<protein>
    <submittedName>
        <fullName evidence="1">Uncharacterized protein</fullName>
    </submittedName>
</protein>
<sequence length="53" mass="5805">MRKRQHGAVSWISRAAERTVVIAVWTTGAPEASEALNQFAGRPKYRVIDPGAP</sequence>
<organism evidence="1">
    <name type="scientific">Anguilla anguilla</name>
    <name type="common">European freshwater eel</name>
    <name type="synonym">Muraena anguilla</name>
    <dbReference type="NCBI Taxonomy" id="7936"/>
    <lineage>
        <taxon>Eukaryota</taxon>
        <taxon>Metazoa</taxon>
        <taxon>Chordata</taxon>
        <taxon>Craniata</taxon>
        <taxon>Vertebrata</taxon>
        <taxon>Euteleostomi</taxon>
        <taxon>Actinopterygii</taxon>
        <taxon>Neopterygii</taxon>
        <taxon>Teleostei</taxon>
        <taxon>Anguilliformes</taxon>
        <taxon>Anguillidae</taxon>
        <taxon>Anguilla</taxon>
    </lineage>
</organism>
<dbReference type="EMBL" id="GBXM01040061">
    <property type="protein sequence ID" value="JAH68516.1"/>
    <property type="molecule type" value="Transcribed_RNA"/>
</dbReference>
<proteinExistence type="predicted"/>
<reference evidence="1" key="1">
    <citation type="submission" date="2014-11" db="EMBL/GenBank/DDBJ databases">
        <authorList>
            <person name="Amaro Gonzalez C."/>
        </authorList>
    </citation>
    <scope>NUCLEOTIDE SEQUENCE</scope>
</reference>
<reference evidence="1" key="2">
    <citation type="journal article" date="2015" name="Fish Shellfish Immunol.">
        <title>Early steps in the European eel (Anguilla anguilla)-Vibrio vulnificus interaction in the gills: Role of the RtxA13 toxin.</title>
        <authorList>
            <person name="Callol A."/>
            <person name="Pajuelo D."/>
            <person name="Ebbesson L."/>
            <person name="Teles M."/>
            <person name="MacKenzie S."/>
            <person name="Amaro C."/>
        </authorList>
    </citation>
    <scope>NUCLEOTIDE SEQUENCE</scope>
</reference>
<dbReference type="AlphaFoldDB" id="A0A0E9URZ2"/>
<name>A0A0E9URZ2_ANGAN</name>